<accession>A0A8J6AY29</accession>
<dbReference type="AlphaFoldDB" id="A0A8J6AY29"/>
<protein>
    <submittedName>
        <fullName evidence="2">Uncharacterized protein</fullName>
    </submittedName>
</protein>
<feature type="compositionally biased region" description="Polar residues" evidence="1">
    <location>
        <begin position="24"/>
        <end position="35"/>
    </location>
</feature>
<organism evidence="2 3">
    <name type="scientific">Carpediemonas membranifera</name>
    <dbReference type="NCBI Taxonomy" id="201153"/>
    <lineage>
        <taxon>Eukaryota</taxon>
        <taxon>Metamonada</taxon>
        <taxon>Carpediemonas-like organisms</taxon>
        <taxon>Carpediemonas</taxon>
    </lineage>
</organism>
<sequence>MGGSEHARSKSSASVRHATDEDSPSSSSRQLNIEPTNREPIFGSPTHIRTLRTIGRLRSVGYKDKDFERLFSLTKEDLAVIKTKTADHRRVRRASTSVRSTPVSPQAFIESFRLPTFADDDSSSDGLTGRTISTASERDTTRCNVVGTAAAPARKKRAPMVVRVVRNVAKTLGHALAPVFGPIP</sequence>
<evidence type="ECO:0000313" key="2">
    <source>
        <dbReference type="EMBL" id="KAG9391248.1"/>
    </source>
</evidence>
<gene>
    <name evidence="2" type="ORF">J8273_7522</name>
</gene>
<proteinExistence type="predicted"/>
<evidence type="ECO:0000256" key="1">
    <source>
        <dbReference type="SAM" id="MobiDB-lite"/>
    </source>
</evidence>
<reference evidence="2" key="1">
    <citation type="submission" date="2021-05" db="EMBL/GenBank/DDBJ databases">
        <title>A free-living protist that lacks canonical eukaryotic 1 DNA replication and segregation systems.</title>
        <authorList>
            <person name="Salas-Leiva D.E."/>
            <person name="Tromer E.C."/>
            <person name="Curtis B.A."/>
            <person name="Jerlstrom-Hultqvist J."/>
            <person name="Kolisko M."/>
            <person name="Yi Z."/>
            <person name="Salas-Leiva J.S."/>
            <person name="Gallot-Lavallee L."/>
            <person name="Kops G.J.P.L."/>
            <person name="Archibald J.M."/>
            <person name="Simpson A.G.B."/>
            <person name="Roger A.J."/>
        </authorList>
    </citation>
    <scope>NUCLEOTIDE SEQUENCE</scope>
    <source>
        <strain evidence="2">BICM</strain>
    </source>
</reference>
<comment type="caution">
    <text evidence="2">The sequence shown here is derived from an EMBL/GenBank/DDBJ whole genome shotgun (WGS) entry which is preliminary data.</text>
</comment>
<feature type="region of interest" description="Disordered" evidence="1">
    <location>
        <begin position="1"/>
        <end position="44"/>
    </location>
</feature>
<dbReference type="EMBL" id="JAHDYR010000062">
    <property type="protein sequence ID" value="KAG9391248.1"/>
    <property type="molecule type" value="Genomic_DNA"/>
</dbReference>
<evidence type="ECO:0000313" key="3">
    <source>
        <dbReference type="Proteomes" id="UP000717585"/>
    </source>
</evidence>
<dbReference type="Proteomes" id="UP000717585">
    <property type="component" value="Unassembled WGS sequence"/>
</dbReference>
<name>A0A8J6AY29_9EUKA</name>
<keyword evidence="3" id="KW-1185">Reference proteome</keyword>